<accession>A0A9D7XFD7</accession>
<dbReference type="EMBL" id="JADKIO010000002">
    <property type="protein sequence ID" value="MBK9795001.1"/>
    <property type="molecule type" value="Genomic_DNA"/>
</dbReference>
<dbReference type="Proteomes" id="UP000886657">
    <property type="component" value="Unassembled WGS sequence"/>
</dbReference>
<proteinExistence type="predicted"/>
<evidence type="ECO:0000313" key="3">
    <source>
        <dbReference type="EMBL" id="MBK9795001.1"/>
    </source>
</evidence>
<comment type="caution">
    <text evidence="3">The sequence shown here is derived from an EMBL/GenBank/DDBJ whole genome shotgun (WGS) entry which is preliminary data.</text>
</comment>
<dbReference type="AlphaFoldDB" id="A0A9D7XFD7"/>
<name>A0A9D7XFD7_9BACT</name>
<evidence type="ECO:0000256" key="2">
    <source>
        <dbReference type="SAM" id="SignalP"/>
    </source>
</evidence>
<evidence type="ECO:0000256" key="1">
    <source>
        <dbReference type="SAM" id="MobiDB-lite"/>
    </source>
</evidence>
<feature type="region of interest" description="Disordered" evidence="1">
    <location>
        <begin position="259"/>
        <end position="285"/>
    </location>
</feature>
<protein>
    <submittedName>
        <fullName evidence="3">Uncharacterized protein</fullName>
    </submittedName>
</protein>
<feature type="compositionally biased region" description="Basic and acidic residues" evidence="1">
    <location>
        <begin position="106"/>
        <end position="122"/>
    </location>
</feature>
<organism evidence="3 4">
    <name type="scientific">Candidatus Geothrix skivensis</name>
    <dbReference type="NCBI Taxonomy" id="2954439"/>
    <lineage>
        <taxon>Bacteria</taxon>
        <taxon>Pseudomonadati</taxon>
        <taxon>Acidobacteriota</taxon>
        <taxon>Holophagae</taxon>
        <taxon>Holophagales</taxon>
        <taxon>Holophagaceae</taxon>
        <taxon>Geothrix</taxon>
    </lineage>
</organism>
<feature type="region of interest" description="Disordered" evidence="1">
    <location>
        <begin position="106"/>
        <end position="127"/>
    </location>
</feature>
<sequence length="285" mass="31087">MTRHTPLSAARVLLACSFLPLAAQAPEPLDKQYGYLSQPAYIKHYEADKTGKVILNPYLQVASKDYPAILDVKMAPYNWVIDAMGRVGIIPEAPHPLGRTYEKGFFRPEDQSKRKPGTRENFGHVSALGGAPGRISGEILYDKGSNSWTINNKSGRYTKHNTDRTPDQLVNAATLIREVVDPGTASWGPVFFLLEYSDESVREELMKSPKLAYDDAAKKSRPHIIVMPAGPVLEPKVEKPAAKAEASTVKTAEVAPAKIAEEAPKAAPKAKKAKKAKAANNDDPS</sequence>
<feature type="chain" id="PRO_5038650441" evidence="2">
    <location>
        <begin position="26"/>
        <end position="285"/>
    </location>
</feature>
<keyword evidence="2" id="KW-0732">Signal</keyword>
<evidence type="ECO:0000313" key="4">
    <source>
        <dbReference type="Proteomes" id="UP000886657"/>
    </source>
</evidence>
<feature type="compositionally biased region" description="Basic residues" evidence="1">
    <location>
        <begin position="268"/>
        <end position="277"/>
    </location>
</feature>
<reference evidence="3" key="1">
    <citation type="submission" date="2020-10" db="EMBL/GenBank/DDBJ databases">
        <title>Connecting structure to function with the recovery of over 1000 high-quality activated sludge metagenome-assembled genomes encoding full-length rRNA genes using long-read sequencing.</title>
        <authorList>
            <person name="Singleton C.M."/>
            <person name="Petriglieri F."/>
            <person name="Kristensen J.M."/>
            <person name="Kirkegaard R.H."/>
            <person name="Michaelsen T.Y."/>
            <person name="Andersen M.H."/>
            <person name="Karst S.M."/>
            <person name="Dueholm M.S."/>
            <person name="Nielsen P.H."/>
            <person name="Albertsen M."/>
        </authorList>
    </citation>
    <scope>NUCLEOTIDE SEQUENCE</scope>
    <source>
        <strain evidence="3">Skiv_18-Q3-R9-52_MAXAC.067</strain>
    </source>
</reference>
<feature type="signal peptide" evidence="2">
    <location>
        <begin position="1"/>
        <end position="25"/>
    </location>
</feature>
<gene>
    <name evidence="3" type="ORF">IPP58_00630</name>
</gene>